<keyword evidence="2" id="KW-0378">Hydrolase</keyword>
<comment type="similarity">
    <text evidence="1">Belongs to the peptidase M16 family.</text>
</comment>
<dbReference type="Proteomes" id="UP001320831">
    <property type="component" value="Unassembled WGS sequence"/>
</dbReference>
<accession>A0ABT2LKD7</accession>
<evidence type="ECO:0000259" key="3">
    <source>
        <dbReference type="Pfam" id="PF00675"/>
    </source>
</evidence>
<dbReference type="RefSeq" id="WP_260900197.1">
    <property type="nucleotide sequence ID" value="NZ_JAOCZP010000001.1"/>
</dbReference>
<dbReference type="Pfam" id="PF05193">
    <property type="entry name" value="Peptidase_M16_C"/>
    <property type="match status" value="1"/>
</dbReference>
<feature type="domain" description="Peptidase M16 C-terminal" evidence="4">
    <location>
        <begin position="201"/>
        <end position="375"/>
    </location>
</feature>
<dbReference type="InterPro" id="IPR050361">
    <property type="entry name" value="MPP/UQCRC_Complex"/>
</dbReference>
<dbReference type="InterPro" id="IPR011249">
    <property type="entry name" value="Metalloenz_LuxS/M16"/>
</dbReference>
<dbReference type="InterPro" id="IPR007863">
    <property type="entry name" value="Peptidase_M16_C"/>
</dbReference>
<evidence type="ECO:0000313" key="6">
    <source>
        <dbReference type="Proteomes" id="UP001320831"/>
    </source>
</evidence>
<dbReference type="Gene3D" id="3.30.830.10">
    <property type="entry name" value="Metalloenzyme, LuxS/M16 peptidase-like"/>
    <property type="match status" value="2"/>
</dbReference>
<protein>
    <submittedName>
        <fullName evidence="5">Insulinase family protein</fullName>
    </submittedName>
</protein>
<evidence type="ECO:0000313" key="5">
    <source>
        <dbReference type="EMBL" id="MCT7373863.1"/>
    </source>
</evidence>
<feature type="domain" description="Peptidase M16 N-terminal" evidence="3">
    <location>
        <begin position="54"/>
        <end position="194"/>
    </location>
</feature>
<comment type="caution">
    <text evidence="5">The sequence shown here is derived from an EMBL/GenBank/DDBJ whole genome shotgun (WGS) entry which is preliminary data.</text>
</comment>
<dbReference type="PANTHER" id="PTHR11851">
    <property type="entry name" value="METALLOPROTEASE"/>
    <property type="match status" value="1"/>
</dbReference>
<evidence type="ECO:0000256" key="2">
    <source>
        <dbReference type="ARBA" id="ARBA00023049"/>
    </source>
</evidence>
<dbReference type="PANTHER" id="PTHR11851:SF49">
    <property type="entry name" value="MITOCHONDRIAL-PROCESSING PEPTIDASE SUBUNIT ALPHA"/>
    <property type="match status" value="1"/>
</dbReference>
<dbReference type="EMBL" id="JAOCZP010000001">
    <property type="protein sequence ID" value="MCT7373863.1"/>
    <property type="molecule type" value="Genomic_DNA"/>
</dbReference>
<keyword evidence="6" id="KW-1185">Reference proteome</keyword>
<evidence type="ECO:0000256" key="1">
    <source>
        <dbReference type="ARBA" id="ARBA00007261"/>
    </source>
</evidence>
<dbReference type="SUPFAM" id="SSF63411">
    <property type="entry name" value="LuxS/MPP-like metallohydrolase"/>
    <property type="match status" value="2"/>
</dbReference>
<sequence length="446" mass="48105">MRKLIAMTNLLVLRQAAAGLAIAGAAFLFVVLPAHADLHLVEVTSPKGIKAWLVEDQSDPMVSISFTFSGGSLHDPKGKEGLSGLMASMLTEGAGDLYADAFQEQLYETGAQLSFRAGTEELSGSINMLTGDTEKPLELLSLALSSPRFDEKALERVRAVAISRIEQRSKDPEQRGGEALNAALYGDHSLGHPTTVESVRSIKRGDLVDLHRKTLTRSDLAIGVVGAIDPQTLGEVLDTVFGKLPAAADEVTEMQPPAVKYGGEVFERTAQPQSSIAMVFPGVSRKSEDYYPASLAAQILGGNMTGRLFQELREKSGLTYGAYASLEPNSSWGNLSAFVTTRAERAKESLQMARQVISRFAEDGPTQEELERAKKYAVGSFAVNNMSSTSSIAATLVELQQYDLGMDYPDRMKEFFGAVTPEQVKEISQRLLAVEPTVLIVGPDKG</sequence>
<dbReference type="InterPro" id="IPR011765">
    <property type="entry name" value="Pept_M16_N"/>
</dbReference>
<dbReference type="Pfam" id="PF00675">
    <property type="entry name" value="Peptidase_M16"/>
    <property type="match status" value="1"/>
</dbReference>
<reference evidence="5 6" key="1">
    <citation type="submission" date="2022-09" db="EMBL/GenBank/DDBJ databases">
        <title>Chelativorans salina sp. nov., a novel slightly halophilic bacterium isolated from a saline lake sediment enrichment.</title>
        <authorList>
            <person name="Gao L."/>
            <person name="Fang B.-Z."/>
            <person name="Li W.-J."/>
        </authorList>
    </citation>
    <scope>NUCLEOTIDE SEQUENCE [LARGE SCALE GENOMIC DNA]</scope>
    <source>
        <strain evidence="5 6">EGI FJ00035</strain>
    </source>
</reference>
<gene>
    <name evidence="5" type="ORF">N5A92_02255</name>
</gene>
<keyword evidence="2" id="KW-0645">Protease</keyword>
<name>A0ABT2LKD7_9HYPH</name>
<evidence type="ECO:0000259" key="4">
    <source>
        <dbReference type="Pfam" id="PF05193"/>
    </source>
</evidence>
<keyword evidence="2" id="KW-0482">Metalloprotease</keyword>
<proteinExistence type="inferred from homology"/>
<organism evidence="5 6">
    <name type="scientific">Chelativorans salis</name>
    <dbReference type="NCBI Taxonomy" id="2978478"/>
    <lineage>
        <taxon>Bacteria</taxon>
        <taxon>Pseudomonadati</taxon>
        <taxon>Pseudomonadota</taxon>
        <taxon>Alphaproteobacteria</taxon>
        <taxon>Hyphomicrobiales</taxon>
        <taxon>Phyllobacteriaceae</taxon>
        <taxon>Chelativorans</taxon>
    </lineage>
</organism>